<dbReference type="EMBL" id="SPKJ01000001">
    <property type="protein sequence ID" value="MYZ46203.1"/>
    <property type="molecule type" value="Genomic_DNA"/>
</dbReference>
<name>A0A964WRR8_9HYPH</name>
<dbReference type="AlphaFoldDB" id="A0A964WRR8"/>
<evidence type="ECO:0000259" key="1">
    <source>
        <dbReference type="Pfam" id="PF12705"/>
    </source>
</evidence>
<proteinExistence type="predicted"/>
<reference evidence="2" key="1">
    <citation type="submission" date="2019-03" db="EMBL/GenBank/DDBJ databases">
        <title>Afifella sp. nov., isolated from activated sludge.</title>
        <authorList>
            <person name="Li Q."/>
            <person name="Liu Y."/>
        </authorList>
    </citation>
    <scope>NUCLEOTIDE SEQUENCE</scope>
    <source>
        <strain evidence="2">L72</strain>
    </source>
</reference>
<organism evidence="2 3">
    <name type="scientific">Propylenella binzhouense</name>
    <dbReference type="NCBI Taxonomy" id="2555902"/>
    <lineage>
        <taxon>Bacteria</taxon>
        <taxon>Pseudomonadati</taxon>
        <taxon>Pseudomonadota</taxon>
        <taxon>Alphaproteobacteria</taxon>
        <taxon>Hyphomicrobiales</taxon>
        <taxon>Propylenellaceae</taxon>
        <taxon>Propylenella</taxon>
    </lineage>
</organism>
<sequence>MMPSETTVSGSIRSEASFLFSRLCGGRSSMHRRIVLTPLDRTGPTLWSHMRLCALRGAFAASRAAESFVLHDPRAWLGTAFHKVAEAAAQPGATAATTEQVWKAAVDEAAAAARSHPLDARYAAPDRWPGYFLVRQRALSSAQGIVAANTGSQRKAPRSGSVSAERLLLARGGRLAGRPDRFDGRVLTEYKSSIPDPAWRGAGAVLEGFRRQLRLYAAIIAEALGRWPAQGRIVAASGQTMDVPLDPAVCGAEARDALAALDSLNRALAAAAPPEALARPGEEACTACPFQALCPAFWPWLATAGSNGLTETAAAGVLDRIELGQDGDLYTAYLSIHQPFMPPEIQPLVLRRSIHGDLTASPKDARWRIVSAKLKPDGRLRADPSTCVFAVDDLPGVVTGATPASANQLS</sequence>
<evidence type="ECO:0000313" key="2">
    <source>
        <dbReference type="EMBL" id="MYZ46203.1"/>
    </source>
</evidence>
<evidence type="ECO:0000313" key="3">
    <source>
        <dbReference type="Proteomes" id="UP000773614"/>
    </source>
</evidence>
<protein>
    <recommendedName>
        <fullName evidence="1">PD-(D/E)XK endonuclease-like domain-containing protein</fullName>
    </recommendedName>
</protein>
<accession>A0A964WRR8</accession>
<gene>
    <name evidence="2" type="ORF">E4O86_00490</name>
</gene>
<dbReference type="Proteomes" id="UP000773614">
    <property type="component" value="Unassembled WGS sequence"/>
</dbReference>
<dbReference type="InterPro" id="IPR038726">
    <property type="entry name" value="PDDEXK_AddAB-type"/>
</dbReference>
<feature type="domain" description="PD-(D/E)XK endonuclease-like" evidence="1">
    <location>
        <begin position="73"/>
        <end position="295"/>
    </location>
</feature>
<dbReference type="Pfam" id="PF12705">
    <property type="entry name" value="PDDEXK_1"/>
    <property type="match status" value="1"/>
</dbReference>
<comment type="caution">
    <text evidence="2">The sequence shown here is derived from an EMBL/GenBank/DDBJ whole genome shotgun (WGS) entry which is preliminary data.</text>
</comment>
<keyword evidence="3" id="KW-1185">Reference proteome</keyword>